<dbReference type="NCBIfam" id="NF005965">
    <property type="entry name" value="PRK08055.1"/>
    <property type="match status" value="1"/>
</dbReference>
<feature type="chain" id="PRO_5030009178" description="chorismate mutase" evidence="5">
    <location>
        <begin position="20"/>
        <end position="177"/>
    </location>
</feature>
<organism evidence="7 8">
    <name type="scientific">Photobacterium swingsii</name>
    <dbReference type="NCBI Taxonomy" id="680026"/>
    <lineage>
        <taxon>Bacteria</taxon>
        <taxon>Pseudomonadati</taxon>
        <taxon>Pseudomonadota</taxon>
        <taxon>Gammaproteobacteria</taxon>
        <taxon>Vibrionales</taxon>
        <taxon>Vibrionaceae</taxon>
        <taxon>Photobacterium</taxon>
    </lineage>
</organism>
<dbReference type="EMBL" id="PYLZ01000003">
    <property type="protein sequence ID" value="PSW25292.1"/>
    <property type="molecule type" value="Genomic_DNA"/>
</dbReference>
<keyword evidence="4" id="KW-0413">Isomerase</keyword>
<dbReference type="EC" id="5.4.99.5" evidence="2"/>
<accession>A0A0J8VF31</accession>
<feature type="signal peptide" evidence="5">
    <location>
        <begin position="1"/>
        <end position="19"/>
    </location>
</feature>
<keyword evidence="3 5" id="KW-0732">Signal</keyword>
<dbReference type="SMART" id="SM00830">
    <property type="entry name" value="CM_2"/>
    <property type="match status" value="1"/>
</dbReference>
<dbReference type="InterPro" id="IPR008240">
    <property type="entry name" value="Chorismate_mutase_periplasmic"/>
</dbReference>
<name>A0A0J8VF31_9GAMM</name>
<dbReference type="GO" id="GO:0009697">
    <property type="term" value="P:salicylic acid biosynthetic process"/>
    <property type="evidence" value="ECO:0007669"/>
    <property type="project" value="TreeGrafter"/>
</dbReference>
<dbReference type="UniPathway" id="UPA00120">
    <property type="reaction ID" value="UER00203"/>
</dbReference>
<dbReference type="InterPro" id="IPR051331">
    <property type="entry name" value="Chorismate_mutase-related"/>
</dbReference>
<dbReference type="GO" id="GO:0004106">
    <property type="term" value="F:chorismate mutase activity"/>
    <property type="evidence" value="ECO:0007669"/>
    <property type="project" value="UniProtKB-EC"/>
</dbReference>
<evidence type="ECO:0000256" key="4">
    <source>
        <dbReference type="ARBA" id="ARBA00023235"/>
    </source>
</evidence>
<proteinExistence type="predicted"/>
<dbReference type="PANTHER" id="PTHR38041">
    <property type="entry name" value="CHORISMATE MUTASE"/>
    <property type="match status" value="1"/>
</dbReference>
<dbReference type="NCBIfam" id="TIGR01806">
    <property type="entry name" value="CM_mono2"/>
    <property type="match status" value="1"/>
</dbReference>
<sequence>MRKLITLLCFTFISMTAHASPTSQDLFNTINQRLSYMEDVALFKALNHKAIEDSAREVMVVDKAKAAAAEKGLKPEQVESFFKAQIAVAKAIQYRHRADWLSQPAERHPRDLQTEIRPALITLGAKITQQLADYVKENGEFTPDDFDTFNSAITVKYVTARDKQMLFLSLMEIKNNS</sequence>
<evidence type="ECO:0000313" key="7">
    <source>
        <dbReference type="EMBL" id="PSW25292.1"/>
    </source>
</evidence>
<dbReference type="RefSeq" id="WP_048897354.1">
    <property type="nucleotide sequence ID" value="NZ_AP024853.1"/>
</dbReference>
<evidence type="ECO:0000256" key="2">
    <source>
        <dbReference type="ARBA" id="ARBA00012404"/>
    </source>
</evidence>
<protein>
    <recommendedName>
        <fullName evidence="2">chorismate mutase</fullName>
        <ecNumber evidence="2">5.4.99.5</ecNumber>
    </recommendedName>
</protein>
<gene>
    <name evidence="7" type="ORF">C9I94_06440</name>
</gene>
<evidence type="ECO:0000256" key="3">
    <source>
        <dbReference type="ARBA" id="ARBA00022729"/>
    </source>
</evidence>
<comment type="caution">
    <text evidence="7">The sequence shown here is derived from an EMBL/GenBank/DDBJ whole genome shotgun (WGS) entry which is preliminary data.</text>
</comment>
<dbReference type="PROSITE" id="PS51168">
    <property type="entry name" value="CHORISMATE_MUT_2"/>
    <property type="match status" value="1"/>
</dbReference>
<dbReference type="Gene3D" id="1.20.59.10">
    <property type="entry name" value="Chorismate mutase"/>
    <property type="match status" value="1"/>
</dbReference>
<dbReference type="PANTHER" id="PTHR38041:SF2">
    <property type="entry name" value="SECRETED CHORISMATE MUTASE"/>
    <property type="match status" value="1"/>
</dbReference>
<dbReference type="AlphaFoldDB" id="A0A0J8VF31"/>
<dbReference type="InterPro" id="IPR002701">
    <property type="entry name" value="CM_II_prokaryot"/>
</dbReference>
<dbReference type="STRING" id="680026.AB733_02495"/>
<dbReference type="Pfam" id="PF01817">
    <property type="entry name" value="CM_2"/>
    <property type="match status" value="1"/>
</dbReference>
<dbReference type="SUPFAM" id="SSF48600">
    <property type="entry name" value="Chorismate mutase II"/>
    <property type="match status" value="1"/>
</dbReference>
<evidence type="ECO:0000256" key="5">
    <source>
        <dbReference type="SAM" id="SignalP"/>
    </source>
</evidence>
<evidence type="ECO:0000313" key="8">
    <source>
        <dbReference type="Proteomes" id="UP000240481"/>
    </source>
</evidence>
<comment type="pathway">
    <text evidence="1">Metabolic intermediate biosynthesis; prephenate biosynthesis; prephenate from chorismate: step 1/1.</text>
</comment>
<reference evidence="7 8" key="1">
    <citation type="submission" date="2018-01" db="EMBL/GenBank/DDBJ databases">
        <title>Whole genome sequencing of Histamine producing bacteria.</title>
        <authorList>
            <person name="Butler K."/>
        </authorList>
    </citation>
    <scope>NUCLEOTIDE SEQUENCE [LARGE SCALE GENOMIC DNA]</scope>
    <source>
        <strain evidence="7 8">DSM 24669</strain>
    </source>
</reference>
<dbReference type="InterPro" id="IPR036263">
    <property type="entry name" value="Chorismate_II_sf"/>
</dbReference>
<evidence type="ECO:0000256" key="1">
    <source>
        <dbReference type="ARBA" id="ARBA00004817"/>
    </source>
</evidence>
<keyword evidence="8" id="KW-1185">Reference proteome</keyword>
<evidence type="ECO:0000259" key="6">
    <source>
        <dbReference type="PROSITE" id="PS51168"/>
    </source>
</evidence>
<dbReference type="InterPro" id="IPR036979">
    <property type="entry name" value="CM_dom_sf"/>
</dbReference>
<dbReference type="Proteomes" id="UP000240481">
    <property type="component" value="Unassembled WGS sequence"/>
</dbReference>
<dbReference type="GO" id="GO:0046417">
    <property type="term" value="P:chorismate metabolic process"/>
    <property type="evidence" value="ECO:0007669"/>
    <property type="project" value="InterPro"/>
</dbReference>
<dbReference type="OrthoDB" id="8445094at2"/>
<feature type="domain" description="Chorismate mutase" evidence="6">
    <location>
        <begin position="1"/>
        <end position="97"/>
    </location>
</feature>